<proteinExistence type="predicted"/>
<feature type="non-terminal residue" evidence="2">
    <location>
        <position position="1"/>
    </location>
</feature>
<reference evidence="2 3" key="1">
    <citation type="journal article" date="2019" name="Sci. Rep.">
        <title>A high-quality genome of Eragrostis curvula grass provides insights into Poaceae evolution and supports new strategies to enhance forage quality.</title>
        <authorList>
            <person name="Carballo J."/>
            <person name="Santos B.A.C.M."/>
            <person name="Zappacosta D."/>
            <person name="Garbus I."/>
            <person name="Selva J.P."/>
            <person name="Gallo C.A."/>
            <person name="Diaz A."/>
            <person name="Albertini E."/>
            <person name="Caccamo M."/>
            <person name="Echenique V."/>
        </authorList>
    </citation>
    <scope>NUCLEOTIDE SEQUENCE [LARGE SCALE GENOMIC DNA]</scope>
    <source>
        <strain evidence="3">cv. Victoria</strain>
        <tissue evidence="2">Leaf</tissue>
    </source>
</reference>
<organism evidence="2 3">
    <name type="scientific">Eragrostis curvula</name>
    <name type="common">weeping love grass</name>
    <dbReference type="NCBI Taxonomy" id="38414"/>
    <lineage>
        <taxon>Eukaryota</taxon>
        <taxon>Viridiplantae</taxon>
        <taxon>Streptophyta</taxon>
        <taxon>Embryophyta</taxon>
        <taxon>Tracheophyta</taxon>
        <taxon>Spermatophyta</taxon>
        <taxon>Magnoliopsida</taxon>
        <taxon>Liliopsida</taxon>
        <taxon>Poales</taxon>
        <taxon>Poaceae</taxon>
        <taxon>PACMAD clade</taxon>
        <taxon>Chloridoideae</taxon>
        <taxon>Eragrostideae</taxon>
        <taxon>Eragrostidinae</taxon>
        <taxon>Eragrostis</taxon>
    </lineage>
</organism>
<evidence type="ECO:0000313" key="2">
    <source>
        <dbReference type="EMBL" id="TVU18755.1"/>
    </source>
</evidence>
<protein>
    <submittedName>
        <fullName evidence="2">Uncharacterized protein</fullName>
    </submittedName>
</protein>
<accession>A0A5J9U5A2</accession>
<dbReference type="EMBL" id="RWGY01000029">
    <property type="protein sequence ID" value="TVU18755.1"/>
    <property type="molecule type" value="Genomic_DNA"/>
</dbReference>
<name>A0A5J9U5A2_9POAL</name>
<keyword evidence="3" id="KW-1185">Reference proteome</keyword>
<evidence type="ECO:0000256" key="1">
    <source>
        <dbReference type="SAM" id="MobiDB-lite"/>
    </source>
</evidence>
<evidence type="ECO:0000313" key="3">
    <source>
        <dbReference type="Proteomes" id="UP000324897"/>
    </source>
</evidence>
<dbReference type="Proteomes" id="UP000324897">
    <property type="component" value="Chromosome 7"/>
</dbReference>
<sequence length="184" mass="20457">MDDMLLRRAADERCRLPRLCATGKAVIHFESSNKKLLEIKKTLEGGEGEKMELPELQQNVSMQSGQEASAMDKDPNRTPTSLREPAAPACSPESGVLGQRIRKSLNVAGEMQSTQDKLSRKTSMFGVSESVDEDVAYLVEFMSTKWYRLWCLDYKNKSQGFKDSFQGSLEDGAAKASRVVRGEA</sequence>
<gene>
    <name evidence="2" type="ORF">EJB05_34868</name>
</gene>
<dbReference type="Gramene" id="TVU18755">
    <property type="protein sequence ID" value="TVU18755"/>
    <property type="gene ID" value="EJB05_34868"/>
</dbReference>
<comment type="caution">
    <text evidence="2">The sequence shown here is derived from an EMBL/GenBank/DDBJ whole genome shotgun (WGS) entry which is preliminary data.</text>
</comment>
<feature type="region of interest" description="Disordered" evidence="1">
    <location>
        <begin position="61"/>
        <end position="94"/>
    </location>
</feature>
<dbReference type="AlphaFoldDB" id="A0A5J9U5A2"/>
<dbReference type="OrthoDB" id="10556766at2759"/>